<dbReference type="Gene3D" id="2.30.30.40">
    <property type="entry name" value="SH3 Domains"/>
    <property type="match status" value="1"/>
</dbReference>
<dbReference type="InterPro" id="IPR051315">
    <property type="entry name" value="Bact_Chemotaxis_CheA"/>
</dbReference>
<dbReference type="InterPro" id="IPR036641">
    <property type="entry name" value="HPT_dom_sf"/>
</dbReference>
<evidence type="ECO:0000256" key="4">
    <source>
        <dbReference type="ARBA" id="ARBA00022500"/>
    </source>
</evidence>
<dbReference type="RefSeq" id="WP_135620860.1">
    <property type="nucleotide sequence ID" value="NZ_RQGG01000050.1"/>
</dbReference>
<dbReference type="PANTHER" id="PTHR43395">
    <property type="entry name" value="SENSOR HISTIDINE KINASE CHEA"/>
    <property type="match status" value="1"/>
</dbReference>
<feature type="region of interest" description="Disordered" evidence="13">
    <location>
        <begin position="225"/>
        <end position="250"/>
    </location>
</feature>
<dbReference type="EMBL" id="RQGG01000050">
    <property type="protein sequence ID" value="TGL47180.1"/>
    <property type="molecule type" value="Genomic_DNA"/>
</dbReference>
<feature type="domain" description="HPt" evidence="16">
    <location>
        <begin position="1"/>
        <end position="107"/>
    </location>
</feature>
<evidence type="ECO:0000256" key="3">
    <source>
        <dbReference type="ARBA" id="ARBA00021495"/>
    </source>
</evidence>
<keyword evidence="7" id="KW-0547">Nucleotide-binding</keyword>
<dbReference type="SMART" id="SM01231">
    <property type="entry name" value="H-kinase_dim"/>
    <property type="match status" value="1"/>
</dbReference>
<evidence type="ECO:0000259" key="15">
    <source>
        <dbReference type="PROSITE" id="PS50851"/>
    </source>
</evidence>
<comment type="caution">
    <text evidence="17">The sequence shown here is derived from an EMBL/GenBank/DDBJ whole genome shotgun (WGS) entry which is preliminary data.</text>
</comment>
<dbReference type="SMART" id="SM00260">
    <property type="entry name" value="CheW"/>
    <property type="match status" value="1"/>
</dbReference>
<evidence type="ECO:0000256" key="12">
    <source>
        <dbReference type="PROSITE-ProRule" id="PRU00110"/>
    </source>
</evidence>
<dbReference type="Pfam" id="PF01627">
    <property type="entry name" value="Hpt"/>
    <property type="match status" value="1"/>
</dbReference>
<feature type="domain" description="Histidine kinase" evidence="14">
    <location>
        <begin position="298"/>
        <end position="501"/>
    </location>
</feature>
<dbReference type="GO" id="GO:0006935">
    <property type="term" value="P:chemotaxis"/>
    <property type="evidence" value="ECO:0007669"/>
    <property type="project" value="UniProtKB-KW"/>
</dbReference>
<dbReference type="CDD" id="cd16916">
    <property type="entry name" value="HATPase_CheA-like"/>
    <property type="match status" value="1"/>
</dbReference>
<feature type="domain" description="CheW-like" evidence="15">
    <location>
        <begin position="503"/>
        <end position="641"/>
    </location>
</feature>
<dbReference type="GO" id="GO:0005524">
    <property type="term" value="F:ATP binding"/>
    <property type="evidence" value="ECO:0007669"/>
    <property type="project" value="UniProtKB-KW"/>
</dbReference>
<evidence type="ECO:0000256" key="7">
    <source>
        <dbReference type="ARBA" id="ARBA00022741"/>
    </source>
</evidence>
<reference evidence="17" key="1">
    <citation type="journal article" date="2019" name="PLoS Negl. Trop. Dis.">
        <title>Revisiting the worldwide diversity of Leptospira species in the environment.</title>
        <authorList>
            <person name="Vincent A.T."/>
            <person name="Schiettekatte O."/>
            <person name="Bourhy P."/>
            <person name="Veyrier F.J."/>
            <person name="Picardeau M."/>
        </authorList>
    </citation>
    <scope>NUCLEOTIDE SEQUENCE [LARGE SCALE GENOMIC DNA]</scope>
    <source>
        <strain evidence="17">201702454</strain>
    </source>
</reference>
<keyword evidence="8" id="KW-0418">Kinase</keyword>
<keyword evidence="5 12" id="KW-0597">Phosphoprotein</keyword>
<feature type="region of interest" description="Disordered" evidence="13">
    <location>
        <begin position="133"/>
        <end position="166"/>
    </location>
</feature>
<dbReference type="SUPFAM" id="SSF55874">
    <property type="entry name" value="ATPase domain of HSP90 chaperone/DNA topoisomerase II/histidine kinase"/>
    <property type="match status" value="1"/>
</dbReference>
<keyword evidence="4" id="KW-0145">Chemotaxis</keyword>
<protein>
    <recommendedName>
        <fullName evidence="3">Chemotaxis protein CheA</fullName>
        <ecNumber evidence="2">2.7.13.3</ecNumber>
    </recommendedName>
</protein>
<dbReference type="InterPro" id="IPR003594">
    <property type="entry name" value="HATPase_dom"/>
</dbReference>
<comment type="catalytic activity">
    <reaction evidence="1">
        <text>ATP + protein L-histidine = ADP + protein N-phospho-L-histidine.</text>
        <dbReference type="EC" id="2.7.13.3"/>
    </reaction>
</comment>
<evidence type="ECO:0000256" key="8">
    <source>
        <dbReference type="ARBA" id="ARBA00022777"/>
    </source>
</evidence>
<dbReference type="SUPFAM" id="SSF47384">
    <property type="entry name" value="Homodimeric domain of signal transducing histidine kinase"/>
    <property type="match status" value="1"/>
</dbReference>
<dbReference type="SMART" id="SM00073">
    <property type="entry name" value="HPT"/>
    <property type="match status" value="1"/>
</dbReference>
<dbReference type="InterPro" id="IPR008207">
    <property type="entry name" value="Sig_transdc_His_kin_Hpt_dom"/>
</dbReference>
<dbReference type="Pfam" id="PF01584">
    <property type="entry name" value="CheW"/>
    <property type="match status" value="1"/>
</dbReference>
<dbReference type="InterPro" id="IPR004358">
    <property type="entry name" value="Sig_transdc_His_kin-like_C"/>
</dbReference>
<dbReference type="SUPFAM" id="SSF47226">
    <property type="entry name" value="Histidine-containing phosphotransfer domain, HPT domain"/>
    <property type="match status" value="1"/>
</dbReference>
<dbReference type="InterPro" id="IPR036061">
    <property type="entry name" value="CheW-like_dom_sf"/>
</dbReference>
<dbReference type="PRINTS" id="PR00344">
    <property type="entry name" value="BCTRLSENSOR"/>
</dbReference>
<dbReference type="GO" id="GO:0005737">
    <property type="term" value="C:cytoplasm"/>
    <property type="evidence" value="ECO:0007669"/>
    <property type="project" value="InterPro"/>
</dbReference>
<dbReference type="Gene3D" id="1.20.120.160">
    <property type="entry name" value="HPT domain"/>
    <property type="match status" value="1"/>
</dbReference>
<evidence type="ECO:0000256" key="10">
    <source>
        <dbReference type="ARBA" id="ARBA00023012"/>
    </source>
</evidence>
<dbReference type="InterPro" id="IPR036097">
    <property type="entry name" value="HisK_dim/P_sf"/>
</dbReference>
<evidence type="ECO:0000256" key="2">
    <source>
        <dbReference type="ARBA" id="ARBA00012438"/>
    </source>
</evidence>
<evidence type="ECO:0000256" key="6">
    <source>
        <dbReference type="ARBA" id="ARBA00022679"/>
    </source>
</evidence>
<dbReference type="Proteomes" id="UP000297609">
    <property type="component" value="Unassembled WGS sequence"/>
</dbReference>
<dbReference type="PROSITE" id="PS50894">
    <property type="entry name" value="HPT"/>
    <property type="match status" value="1"/>
</dbReference>
<feature type="modified residue" description="Phosphohistidine" evidence="12">
    <location>
        <position position="50"/>
    </location>
</feature>
<dbReference type="InterPro" id="IPR005467">
    <property type="entry name" value="His_kinase_dom"/>
</dbReference>
<keyword evidence="18" id="KW-1185">Reference proteome</keyword>
<organism evidence="17 18">
    <name type="scientific">Leptospira kemamanensis</name>
    <dbReference type="NCBI Taxonomy" id="2484942"/>
    <lineage>
        <taxon>Bacteria</taxon>
        <taxon>Pseudomonadati</taxon>
        <taxon>Spirochaetota</taxon>
        <taxon>Spirochaetia</taxon>
        <taxon>Leptospirales</taxon>
        <taxon>Leptospiraceae</taxon>
        <taxon>Leptospira</taxon>
    </lineage>
</organism>
<evidence type="ECO:0000256" key="11">
    <source>
        <dbReference type="ARBA" id="ARBA00035100"/>
    </source>
</evidence>
<evidence type="ECO:0000313" key="17">
    <source>
        <dbReference type="EMBL" id="TGL47180.1"/>
    </source>
</evidence>
<dbReference type="SMART" id="SM00387">
    <property type="entry name" value="HATPase_c"/>
    <property type="match status" value="1"/>
</dbReference>
<sequence>MEREDVLEYLTEAKECLENIEIGLLNFEKTTLDGSLVDREQLDTLFRHFHTVKGSSGFFGLSGIVKVAHAAENLLDYLRKTPETQDEETLEILLTALDHLNELVEHEENEPSGGDLYKDEQLQFISRTNQKLESLKKDHSSHTNPTETKNTSSENSSEFGLFQRTEPKQTTEEFGLFLSDPKEKKQEEFGLFPIPSEPKTTQEFGLFAEESKPQEEFGLYRSPNEIKAPQKTDSPPNTIAQSNTEKKPLQKKDIRIDTDKLDSLLDIVGEIVINEPMVTEHPDLQNLKLDHFHKSALQLKKLIRNLQEITLSLRMVPIAGVFIRMERLVRDTAKKTGKQVELVISGEETEIDKSIIEEMYDPLVHIIRNAIDHGLETPEERKEAGKSPKGKIQLTATQSGKEVWIEVRDDGKGLNRDRILNKALSLGLIHQSEIESLTDENVWEFLFHPGFSTAKEVTDLSGRGVGLDVVRKNVSTLKGFVDVSSVYGQGTVFLIRVPLTLAIIEGLVVRKSETYFIIPSMDVKESLYIQEEPIHMLYKNNHSFQYRENQISVVDIDLLFGKDSELNSHNQLEKKYVIVAESHEKQMGIVFDEILGNQSIVIKPISPIFKNINGLAGCTILGNGHAGLILDVRKLINQHMAILSS</sequence>
<dbReference type="InterPro" id="IPR037006">
    <property type="entry name" value="CheA-like_homodim_sf"/>
</dbReference>
<keyword evidence="6" id="KW-0808">Transferase</keyword>
<dbReference type="FunFam" id="3.30.565.10:FF:000016">
    <property type="entry name" value="Chemotaxis protein CheA, putative"/>
    <property type="match status" value="1"/>
</dbReference>
<dbReference type="Pfam" id="PF02895">
    <property type="entry name" value="H-kinase_dim"/>
    <property type="match status" value="1"/>
</dbReference>
<evidence type="ECO:0000259" key="16">
    <source>
        <dbReference type="PROSITE" id="PS50894"/>
    </source>
</evidence>
<keyword evidence="10" id="KW-0902">Two-component regulatory system</keyword>
<dbReference type="GO" id="GO:0000155">
    <property type="term" value="F:phosphorelay sensor kinase activity"/>
    <property type="evidence" value="ECO:0007669"/>
    <property type="project" value="InterPro"/>
</dbReference>
<accession>A0A4R9JLR8</accession>
<dbReference type="Gene3D" id="1.10.287.560">
    <property type="entry name" value="Histidine kinase CheA-like, homodimeric domain"/>
    <property type="match status" value="1"/>
</dbReference>
<comment type="function">
    <text evidence="11">Involved in the transmission of sensory signals from the chemoreceptors to the flagellar motors. CheA is autophosphorylated; it can transfer its phosphate group to either CheB or CheY.</text>
</comment>
<dbReference type="OrthoDB" id="9803176at2"/>
<evidence type="ECO:0000256" key="1">
    <source>
        <dbReference type="ARBA" id="ARBA00000085"/>
    </source>
</evidence>
<dbReference type="InterPro" id="IPR004105">
    <property type="entry name" value="CheA-like_dim"/>
</dbReference>
<evidence type="ECO:0000313" key="18">
    <source>
        <dbReference type="Proteomes" id="UP000297609"/>
    </source>
</evidence>
<dbReference type="SUPFAM" id="SSF50341">
    <property type="entry name" value="CheW-like"/>
    <property type="match status" value="1"/>
</dbReference>
<gene>
    <name evidence="17" type="ORF">EHQ59_16245</name>
</gene>
<proteinExistence type="predicted"/>
<dbReference type="Gene3D" id="3.30.565.10">
    <property type="entry name" value="Histidine kinase-like ATPase, C-terminal domain"/>
    <property type="match status" value="1"/>
</dbReference>
<dbReference type="InterPro" id="IPR002545">
    <property type="entry name" value="CheW-lke_dom"/>
</dbReference>
<dbReference type="InterPro" id="IPR036890">
    <property type="entry name" value="HATPase_C_sf"/>
</dbReference>
<feature type="compositionally biased region" description="Low complexity" evidence="13">
    <location>
        <begin position="143"/>
        <end position="158"/>
    </location>
</feature>
<evidence type="ECO:0000259" key="14">
    <source>
        <dbReference type="PROSITE" id="PS50109"/>
    </source>
</evidence>
<dbReference type="Pfam" id="PF02518">
    <property type="entry name" value="HATPase_c"/>
    <property type="match status" value="1"/>
</dbReference>
<dbReference type="CDD" id="cd00088">
    <property type="entry name" value="HPT"/>
    <property type="match status" value="1"/>
</dbReference>
<dbReference type="PANTHER" id="PTHR43395:SF10">
    <property type="entry name" value="CHEMOTAXIS PROTEIN CHEA"/>
    <property type="match status" value="1"/>
</dbReference>
<dbReference type="PROSITE" id="PS50851">
    <property type="entry name" value="CHEW"/>
    <property type="match status" value="1"/>
</dbReference>
<feature type="compositionally biased region" description="Polar residues" evidence="13">
    <location>
        <begin position="231"/>
        <end position="243"/>
    </location>
</feature>
<evidence type="ECO:0000256" key="5">
    <source>
        <dbReference type="ARBA" id="ARBA00022553"/>
    </source>
</evidence>
<name>A0A4R9JLR8_9LEPT</name>
<dbReference type="AlphaFoldDB" id="A0A4R9JLR8"/>
<dbReference type="PROSITE" id="PS50109">
    <property type="entry name" value="HIS_KIN"/>
    <property type="match status" value="1"/>
</dbReference>
<dbReference type="EC" id="2.7.13.3" evidence="2"/>
<keyword evidence="9" id="KW-0067">ATP-binding</keyword>
<evidence type="ECO:0000256" key="13">
    <source>
        <dbReference type="SAM" id="MobiDB-lite"/>
    </source>
</evidence>
<evidence type="ECO:0000256" key="9">
    <source>
        <dbReference type="ARBA" id="ARBA00022840"/>
    </source>
</evidence>